<dbReference type="Gene3D" id="2.130.10.10">
    <property type="entry name" value="YVTN repeat-like/Quinoprotein amine dehydrogenase"/>
    <property type="match status" value="1"/>
</dbReference>
<evidence type="ECO:0000256" key="2">
    <source>
        <dbReference type="ARBA" id="ARBA00022737"/>
    </source>
</evidence>
<dbReference type="PROSITE" id="PS50294">
    <property type="entry name" value="WD_REPEATS_REGION"/>
    <property type="match status" value="1"/>
</dbReference>
<sequence length="926" mass="105488">MRLLCVETLKLRQFDEPKKPPPYAIASHRWCDSEVTLEDVESGRNTNSAGYKKVEGFAKHIKDNVPSVRWLWIDTCCIDKKSSAELSSSINSMFRWYRDAELCLAYLNDVEDADDDDGFRQSVWFTRGWTLQELLAPRTVVFLTKQWNVVGNKGASSSRYRGITTGPALESRISRITGIPEVILYNYEASCRLEVNEKRRWMDGRTTTREEDIYYAMLGILDLGLVVNYGEGRARAGQRLLAAIDAQKVDLSRLTVVRNAVFNSLAEETTSFCLEGTRSEILCNIQQWVDGSRREIDILALWQGWYWKIDHRSHGCATPESFANTRNANLFFATIAAQLADLIPAMRRSILAALDHDSFICSRGLQEQFEKLLLQPLLSLDSMSLPRQRLVVVIDALDECDRSTDIQLFLRLLGQVETESKLRLRVSLTSRPELPVQLGFRALDGCLHHDIILEEVQADTIHRDIRAYFDDEFARIREERKGVMQVEKWPSEADLQMLVELAVPLFIFASTVCRFVSERKPRTRLQSILAQRHAAVSSHLAKTYLPILNHLLDDKIPNERDELIEDFRKIVGPIVLAADPLSVASLAALLRIQPQDIEEEISDLLRHLHSVLEVPSNLHDPVKLLHLSFRDFLIDQQRLDREAFWIDEIDTHKKLAHCCLRRLTTDGVLRLDICRVVQPGTRRFELSSQQIRTHIPPDVAYACNYWPLHVTESQSRLCDNDEVHGFLRKHLLHWLEALSWIGKISSAIAYVSDLLSIVGSDSRELIGLLLDAKRFILRNRYVADLAPLQLYHSALPFTPTQSIVRKTFPYQIPQGWALFPKVLANWSAEVQKLEGHDNEVTAVAFSLDGQVIASASNNKTVRVWNAATGQMIHLISNVRVTAGFSLTFSKDGNCLRTSARELHIPYRGSVMPTSTYARTSSLELRD</sequence>
<name>A0A2S6CL59_9PEZI</name>
<evidence type="ECO:0000313" key="6">
    <source>
        <dbReference type="EMBL" id="PPJ60462.1"/>
    </source>
</evidence>
<dbReference type="SUPFAM" id="SSF50978">
    <property type="entry name" value="WD40 repeat-like"/>
    <property type="match status" value="1"/>
</dbReference>
<dbReference type="Pfam" id="PF00400">
    <property type="entry name" value="WD40"/>
    <property type="match status" value="1"/>
</dbReference>
<dbReference type="EMBL" id="PNEN01000270">
    <property type="protein sequence ID" value="PPJ60462.1"/>
    <property type="molecule type" value="Genomic_DNA"/>
</dbReference>
<keyword evidence="2" id="KW-0677">Repeat</keyword>
<dbReference type="STRING" id="357750.A0A2S6CL59"/>
<feature type="domain" description="Nephrocystin 3-like N-terminal" evidence="5">
    <location>
        <begin position="324"/>
        <end position="431"/>
    </location>
</feature>
<evidence type="ECO:0000259" key="5">
    <source>
        <dbReference type="Pfam" id="PF24883"/>
    </source>
</evidence>
<dbReference type="SMART" id="SM00320">
    <property type="entry name" value="WD40"/>
    <property type="match status" value="1"/>
</dbReference>
<dbReference type="InterPro" id="IPR056884">
    <property type="entry name" value="NPHP3-like_N"/>
</dbReference>
<dbReference type="Pfam" id="PF24883">
    <property type="entry name" value="NPHP3_N"/>
    <property type="match status" value="1"/>
</dbReference>
<keyword evidence="7" id="KW-1185">Reference proteome</keyword>
<comment type="caution">
    <text evidence="6">The sequence shown here is derived from an EMBL/GenBank/DDBJ whole genome shotgun (WGS) entry which is preliminary data.</text>
</comment>
<evidence type="ECO:0000313" key="7">
    <source>
        <dbReference type="Proteomes" id="UP000237631"/>
    </source>
</evidence>
<dbReference type="InterPro" id="IPR015943">
    <property type="entry name" value="WD40/YVTN_repeat-like_dom_sf"/>
</dbReference>
<evidence type="ECO:0000256" key="3">
    <source>
        <dbReference type="PROSITE-ProRule" id="PRU00221"/>
    </source>
</evidence>
<accession>A0A2S6CL59</accession>
<dbReference type="PANTHER" id="PTHR10622">
    <property type="entry name" value="HET DOMAIN-CONTAINING PROTEIN"/>
    <property type="match status" value="1"/>
</dbReference>
<dbReference type="InterPro" id="IPR036322">
    <property type="entry name" value="WD40_repeat_dom_sf"/>
</dbReference>
<dbReference type="Proteomes" id="UP000237631">
    <property type="component" value="Unassembled WGS sequence"/>
</dbReference>
<dbReference type="PANTHER" id="PTHR10622:SF10">
    <property type="entry name" value="HET DOMAIN-CONTAINING PROTEIN"/>
    <property type="match status" value="1"/>
</dbReference>
<evidence type="ECO:0000259" key="4">
    <source>
        <dbReference type="Pfam" id="PF06985"/>
    </source>
</evidence>
<keyword evidence="1 3" id="KW-0853">WD repeat</keyword>
<feature type="domain" description="Heterokaryon incompatibility" evidence="4">
    <location>
        <begin position="23"/>
        <end position="112"/>
    </location>
</feature>
<dbReference type="PROSITE" id="PS00678">
    <property type="entry name" value="WD_REPEATS_1"/>
    <property type="match status" value="1"/>
</dbReference>
<organism evidence="6 7">
    <name type="scientific">Cercospora berteroae</name>
    <dbReference type="NCBI Taxonomy" id="357750"/>
    <lineage>
        <taxon>Eukaryota</taxon>
        <taxon>Fungi</taxon>
        <taxon>Dikarya</taxon>
        <taxon>Ascomycota</taxon>
        <taxon>Pezizomycotina</taxon>
        <taxon>Dothideomycetes</taxon>
        <taxon>Dothideomycetidae</taxon>
        <taxon>Mycosphaerellales</taxon>
        <taxon>Mycosphaerellaceae</taxon>
        <taxon>Cercospora</taxon>
    </lineage>
</organism>
<dbReference type="InterPro" id="IPR001680">
    <property type="entry name" value="WD40_rpt"/>
</dbReference>
<protein>
    <submittedName>
        <fullName evidence="6">Uncharacterized protein</fullName>
    </submittedName>
</protein>
<dbReference type="AlphaFoldDB" id="A0A2S6CL59"/>
<gene>
    <name evidence="6" type="ORF">CBER1_11683</name>
</gene>
<dbReference type="OrthoDB" id="674604at2759"/>
<feature type="repeat" description="WD" evidence="3">
    <location>
        <begin position="833"/>
        <end position="874"/>
    </location>
</feature>
<dbReference type="PROSITE" id="PS50082">
    <property type="entry name" value="WD_REPEATS_2"/>
    <property type="match status" value="1"/>
</dbReference>
<reference evidence="7" key="1">
    <citation type="journal article" date="2017" name="bioRxiv">
        <title>Conservation of a gene cluster reveals novel cercosporin biosynthetic mechanisms and extends production to the genus Colletotrichum.</title>
        <authorList>
            <person name="de Jonge R."/>
            <person name="Ebert M.K."/>
            <person name="Huitt-Roehl C.R."/>
            <person name="Pal P."/>
            <person name="Suttle J.C."/>
            <person name="Spanner R.E."/>
            <person name="Neubauer J.D."/>
            <person name="Jurick W.M.II."/>
            <person name="Stott K.A."/>
            <person name="Secor G.A."/>
            <person name="Thomma B.P.H.J."/>
            <person name="Van de Peer Y."/>
            <person name="Townsend C.A."/>
            <person name="Bolton M.D."/>
        </authorList>
    </citation>
    <scope>NUCLEOTIDE SEQUENCE [LARGE SCALE GENOMIC DNA]</scope>
    <source>
        <strain evidence="7">CBS538.71</strain>
    </source>
</reference>
<evidence type="ECO:0000256" key="1">
    <source>
        <dbReference type="ARBA" id="ARBA00022574"/>
    </source>
</evidence>
<dbReference type="InterPro" id="IPR019775">
    <property type="entry name" value="WD40_repeat_CS"/>
</dbReference>
<dbReference type="Pfam" id="PF06985">
    <property type="entry name" value="HET"/>
    <property type="match status" value="1"/>
</dbReference>
<dbReference type="InterPro" id="IPR010730">
    <property type="entry name" value="HET"/>
</dbReference>
<proteinExistence type="predicted"/>